<evidence type="ECO:0000313" key="1">
    <source>
        <dbReference type="EMBL" id="MBB5537577.1"/>
    </source>
</evidence>
<dbReference type="EMBL" id="JACHBK010000010">
    <property type="protein sequence ID" value="MBB5537577.1"/>
    <property type="molecule type" value="Genomic_DNA"/>
</dbReference>
<name>A0A7W8UDV6_9HYPH</name>
<dbReference type="AlphaFoldDB" id="A0A7W8UDV6"/>
<gene>
    <name evidence="1" type="ORF">GGD55_004297</name>
</gene>
<protein>
    <submittedName>
        <fullName evidence="1">Uncharacterized protein</fullName>
    </submittedName>
</protein>
<comment type="caution">
    <text evidence="1">The sequence shown here is derived from an EMBL/GenBank/DDBJ whole genome shotgun (WGS) entry which is preliminary data.</text>
</comment>
<accession>A0A7W8UDV6</accession>
<sequence>MFLAALSEHAVTSTAVIKGKSVKRCLRPL</sequence>
<dbReference type="Proteomes" id="UP000585507">
    <property type="component" value="Unassembled WGS sequence"/>
</dbReference>
<keyword evidence="2" id="KW-1185">Reference proteome</keyword>
<proteinExistence type="predicted"/>
<organism evidence="1 2">
    <name type="scientific">Rhizobium giardinii</name>
    <dbReference type="NCBI Taxonomy" id="56731"/>
    <lineage>
        <taxon>Bacteria</taxon>
        <taxon>Pseudomonadati</taxon>
        <taxon>Pseudomonadota</taxon>
        <taxon>Alphaproteobacteria</taxon>
        <taxon>Hyphomicrobiales</taxon>
        <taxon>Rhizobiaceae</taxon>
        <taxon>Rhizobium/Agrobacterium group</taxon>
        <taxon>Rhizobium</taxon>
    </lineage>
</organism>
<evidence type="ECO:0000313" key="2">
    <source>
        <dbReference type="Proteomes" id="UP000585507"/>
    </source>
</evidence>
<reference evidence="1 2" key="1">
    <citation type="submission" date="2020-08" db="EMBL/GenBank/DDBJ databases">
        <title>Genomic Encyclopedia of Type Strains, Phase IV (KMG-V): Genome sequencing to study the core and pangenomes of soil and plant-associated prokaryotes.</title>
        <authorList>
            <person name="Whitman W."/>
        </authorList>
    </citation>
    <scope>NUCLEOTIDE SEQUENCE [LARGE SCALE GENOMIC DNA]</scope>
    <source>
        <strain evidence="1 2">SEMIA 4084</strain>
    </source>
</reference>